<dbReference type="Pfam" id="PF00535">
    <property type="entry name" value="Glycos_transf_2"/>
    <property type="match status" value="1"/>
</dbReference>
<dbReference type="PANTHER" id="PTHR22916:SF51">
    <property type="entry name" value="GLYCOSYLTRANSFERASE EPSH-RELATED"/>
    <property type="match status" value="1"/>
</dbReference>
<dbReference type="GO" id="GO:0016757">
    <property type="term" value="F:glycosyltransferase activity"/>
    <property type="evidence" value="ECO:0007669"/>
    <property type="project" value="UniProtKB-KW"/>
</dbReference>
<evidence type="ECO:0000313" key="4">
    <source>
        <dbReference type="EMBL" id="SFZ75451.1"/>
    </source>
</evidence>
<dbReference type="STRING" id="1122154.SAMN02746068_01561"/>
<dbReference type="AlphaFoldDB" id="A0A1K2HFE0"/>
<dbReference type="InterPro" id="IPR029044">
    <property type="entry name" value="Nucleotide-diphossugar_trans"/>
</dbReference>
<dbReference type="SUPFAM" id="SSF53448">
    <property type="entry name" value="Nucleotide-diphospho-sugar transferases"/>
    <property type="match status" value="1"/>
</dbReference>
<dbReference type="Proteomes" id="UP000185655">
    <property type="component" value="Unassembled WGS sequence"/>
</dbReference>
<dbReference type="CDD" id="cd00761">
    <property type="entry name" value="Glyco_tranf_GTA_type"/>
    <property type="match status" value="1"/>
</dbReference>
<evidence type="ECO:0000259" key="3">
    <source>
        <dbReference type="Pfam" id="PF00535"/>
    </source>
</evidence>
<reference evidence="4 5" key="1">
    <citation type="submission" date="2016-11" db="EMBL/GenBank/DDBJ databases">
        <authorList>
            <person name="Jaros S."/>
            <person name="Januszkiewicz K."/>
            <person name="Wedrychowicz H."/>
        </authorList>
    </citation>
    <scope>NUCLEOTIDE SEQUENCE [LARGE SCALE GENOMIC DNA]</scope>
    <source>
        <strain evidence="4 5">DSM 22330</strain>
    </source>
</reference>
<keyword evidence="1" id="KW-0328">Glycosyltransferase</keyword>
<organism evidence="4 5">
    <name type="scientific">Pseudolactococcus chungangensis CAU 28 = DSM 22330</name>
    <dbReference type="NCBI Taxonomy" id="1122154"/>
    <lineage>
        <taxon>Bacteria</taxon>
        <taxon>Bacillati</taxon>
        <taxon>Bacillota</taxon>
        <taxon>Bacilli</taxon>
        <taxon>Lactobacillales</taxon>
        <taxon>Streptococcaceae</taxon>
        <taxon>Pseudolactococcus</taxon>
    </lineage>
</organism>
<keyword evidence="2 4" id="KW-0808">Transferase</keyword>
<dbReference type="InterPro" id="IPR001173">
    <property type="entry name" value="Glyco_trans_2-like"/>
</dbReference>
<evidence type="ECO:0000256" key="1">
    <source>
        <dbReference type="ARBA" id="ARBA00022676"/>
    </source>
</evidence>
<evidence type="ECO:0000313" key="5">
    <source>
        <dbReference type="Proteomes" id="UP000185655"/>
    </source>
</evidence>
<dbReference type="PANTHER" id="PTHR22916">
    <property type="entry name" value="GLYCOSYLTRANSFERASE"/>
    <property type="match status" value="1"/>
</dbReference>
<dbReference type="Gene3D" id="3.90.550.10">
    <property type="entry name" value="Spore Coat Polysaccharide Biosynthesis Protein SpsA, Chain A"/>
    <property type="match status" value="1"/>
</dbReference>
<feature type="domain" description="Glycosyltransferase 2-like" evidence="3">
    <location>
        <begin position="6"/>
        <end position="170"/>
    </location>
</feature>
<name>A0A1K2HFE0_9LACT</name>
<protein>
    <submittedName>
        <fullName evidence="4">Glycosyltransferase involved in cell wall bisynthesis</fullName>
    </submittedName>
</protein>
<dbReference type="EMBL" id="FPKS01000009">
    <property type="protein sequence ID" value="SFZ75451.1"/>
    <property type="molecule type" value="Genomic_DNA"/>
</dbReference>
<dbReference type="OrthoDB" id="396512at2"/>
<evidence type="ECO:0000256" key="2">
    <source>
        <dbReference type="ARBA" id="ARBA00022679"/>
    </source>
</evidence>
<dbReference type="RefSeq" id="WP_031367074.1">
    <property type="nucleotide sequence ID" value="NZ_FPKS01000009.1"/>
</dbReference>
<gene>
    <name evidence="4" type="ORF">SAMN02746068_01561</name>
</gene>
<proteinExistence type="predicted"/>
<sequence length="321" mass="37603">MEKMISIIVPVYNASDYIIDCLNSVFLQTYSTFEVLAINDGSTDNSLEILNKIAIQDSRLRVIDQENKGVSSTRNTGLKYAKGEYILFLDSDDTIDASLLQDNLNLLIKYQVDLVVFGFNRVFLKNTKIFTKTINSSQVIQSKQLNTVLEELVRKELIFPPFNKLFKKEIIDYHNLQFDCHMRYGEDFVFVTQYLDKCSNIYLNSKAYYNYLFDRPTSAMNRYDENKLNDQLYVHDYLEHFLKKYEVDTDSILNERLINICYDGILNILKDETQKKNIGISSDYRQILVLLKTKCTTKDSTLKMKLKFFLCQHLKILMLLN</sequence>
<accession>A0A1K2HFE0</accession>